<sequence>MDLKRYLGKIQNKIKETKPKQEPKIVEEVEHKIVEEVEHKIVEEVDVNIKKTLNFVDSKKDPYEYLKRYLKEPKYKNWFNRNYPNYTIYDAVGLSISDYISVKRELFPESKTNNEEELNKKKKPVNTNFKPTITHETKTSFDEFIDERTLVSHNAFGNKEMKIKILEVSDEIAPLTTKFGDRVKINKIIVTIKHLQTQQIEEGEFDIESIESELIEKRHYTSTNRWVPTQDVRNGYVTNSRHTTLISDAVALDYIAF</sequence>
<organism evidence="1">
    <name type="scientific">uncultured marine thaumarchaeote KM3_71_C08</name>
    <dbReference type="NCBI Taxonomy" id="1456257"/>
    <lineage>
        <taxon>Archaea</taxon>
        <taxon>Nitrososphaerota</taxon>
        <taxon>environmental samples</taxon>
    </lineage>
</organism>
<protein>
    <submittedName>
        <fullName evidence="1">Uncharacterized protein</fullName>
    </submittedName>
</protein>
<dbReference type="AlphaFoldDB" id="A0A075HGX1"/>
<name>A0A075HGX1_9ARCH</name>
<evidence type="ECO:0000313" key="1">
    <source>
        <dbReference type="EMBL" id="AIF15711.1"/>
    </source>
</evidence>
<proteinExistence type="predicted"/>
<reference evidence="1" key="1">
    <citation type="journal article" date="2014" name="Genome Biol. Evol.">
        <title>Pangenome evidence for extensive interdomain horizontal transfer affecting lineage core and shell genes in uncultured planktonic thaumarchaeota and euryarchaeota.</title>
        <authorList>
            <person name="Deschamps P."/>
            <person name="Zivanovic Y."/>
            <person name="Moreira D."/>
            <person name="Rodriguez-Valera F."/>
            <person name="Lopez-Garcia P."/>
        </authorList>
    </citation>
    <scope>NUCLEOTIDE SEQUENCE</scope>
</reference>
<dbReference type="EMBL" id="KF901034">
    <property type="protein sequence ID" value="AIF15711.1"/>
    <property type="molecule type" value="Genomic_DNA"/>
</dbReference>
<accession>A0A075HGX1</accession>